<accession>A0ACA9LKV2</accession>
<proteinExistence type="predicted"/>
<name>A0ACA9LKV2_9GLOM</name>
<protein>
    <submittedName>
        <fullName evidence="1">5330_t:CDS:1</fullName>
    </submittedName>
</protein>
<dbReference type="EMBL" id="CAJVPM010006197">
    <property type="protein sequence ID" value="CAG8532523.1"/>
    <property type="molecule type" value="Genomic_DNA"/>
</dbReference>
<comment type="caution">
    <text evidence="1">The sequence shown here is derived from an EMBL/GenBank/DDBJ whole genome shotgun (WGS) entry which is preliminary data.</text>
</comment>
<sequence>MKSKINIAKFLINKSLIDINDDRLYLVIIKAMKNILEICEFYKKNDYYDKIVSKYTNLVKGINEARDPNKYVIVTAMRLSKHDFRPILYSDMPYLKRVIENLEGLYVEISKQENNAMNRYKAQLDTKCGTKPLSKFQIYMGKELKKYKLENPNVSHRIAFGIVSSSWKDSSENPKSCLT</sequence>
<organism evidence="1 2">
    <name type="scientific">Scutellospora calospora</name>
    <dbReference type="NCBI Taxonomy" id="85575"/>
    <lineage>
        <taxon>Eukaryota</taxon>
        <taxon>Fungi</taxon>
        <taxon>Fungi incertae sedis</taxon>
        <taxon>Mucoromycota</taxon>
        <taxon>Glomeromycotina</taxon>
        <taxon>Glomeromycetes</taxon>
        <taxon>Diversisporales</taxon>
        <taxon>Gigasporaceae</taxon>
        <taxon>Scutellospora</taxon>
    </lineage>
</organism>
<evidence type="ECO:0000313" key="2">
    <source>
        <dbReference type="Proteomes" id="UP000789860"/>
    </source>
</evidence>
<evidence type="ECO:0000313" key="1">
    <source>
        <dbReference type="EMBL" id="CAG8532523.1"/>
    </source>
</evidence>
<dbReference type="Proteomes" id="UP000789860">
    <property type="component" value="Unassembled WGS sequence"/>
</dbReference>
<gene>
    <name evidence="1" type="ORF">SCALOS_LOCUS4514</name>
</gene>
<keyword evidence="2" id="KW-1185">Reference proteome</keyword>
<reference evidence="1" key="1">
    <citation type="submission" date="2021-06" db="EMBL/GenBank/DDBJ databases">
        <authorList>
            <person name="Kallberg Y."/>
            <person name="Tangrot J."/>
            <person name="Rosling A."/>
        </authorList>
    </citation>
    <scope>NUCLEOTIDE SEQUENCE</scope>
    <source>
        <strain evidence="1">AU212A</strain>
    </source>
</reference>